<evidence type="ECO:0000259" key="1">
    <source>
        <dbReference type="PROSITE" id="PS50943"/>
    </source>
</evidence>
<dbReference type="Pfam" id="PF01381">
    <property type="entry name" value="HTH_3"/>
    <property type="match status" value="1"/>
</dbReference>
<sequence length="96" mass="11157">MDINVKLKKVADNIREARLLRNYSQDYMALKLNISQNAYSKIELGYTRLTYNRLVEIAEILNFSEQKLLPSMPMKPCRELFPCSLKATDTNSQQGR</sequence>
<dbReference type="SMART" id="SM00530">
    <property type="entry name" value="HTH_XRE"/>
    <property type="match status" value="1"/>
</dbReference>
<name>A0ABP8GL92_9SPHI</name>
<dbReference type="Proteomes" id="UP001500582">
    <property type="component" value="Unassembled WGS sequence"/>
</dbReference>
<dbReference type="EMBL" id="BAABFT010000007">
    <property type="protein sequence ID" value="GAA4326443.1"/>
    <property type="molecule type" value="Genomic_DNA"/>
</dbReference>
<dbReference type="RefSeq" id="WP_345211856.1">
    <property type="nucleotide sequence ID" value="NZ_BAABFT010000007.1"/>
</dbReference>
<dbReference type="Gene3D" id="1.10.260.40">
    <property type="entry name" value="lambda repressor-like DNA-binding domains"/>
    <property type="match status" value="1"/>
</dbReference>
<dbReference type="PROSITE" id="PS50943">
    <property type="entry name" value="HTH_CROC1"/>
    <property type="match status" value="1"/>
</dbReference>
<evidence type="ECO:0000313" key="2">
    <source>
        <dbReference type="EMBL" id="GAA4326443.1"/>
    </source>
</evidence>
<comment type="caution">
    <text evidence="2">The sequence shown here is derived from an EMBL/GenBank/DDBJ whole genome shotgun (WGS) entry which is preliminary data.</text>
</comment>
<organism evidence="2 3">
    <name type="scientific">Mucilaginibacter gynuensis</name>
    <dbReference type="NCBI Taxonomy" id="1302236"/>
    <lineage>
        <taxon>Bacteria</taxon>
        <taxon>Pseudomonadati</taxon>
        <taxon>Bacteroidota</taxon>
        <taxon>Sphingobacteriia</taxon>
        <taxon>Sphingobacteriales</taxon>
        <taxon>Sphingobacteriaceae</taxon>
        <taxon>Mucilaginibacter</taxon>
    </lineage>
</organism>
<dbReference type="SUPFAM" id="SSF47413">
    <property type="entry name" value="lambda repressor-like DNA-binding domains"/>
    <property type="match status" value="1"/>
</dbReference>
<dbReference type="InterPro" id="IPR010982">
    <property type="entry name" value="Lambda_DNA-bd_dom_sf"/>
</dbReference>
<gene>
    <name evidence="2" type="ORF">GCM10023149_29270</name>
</gene>
<evidence type="ECO:0000313" key="3">
    <source>
        <dbReference type="Proteomes" id="UP001500582"/>
    </source>
</evidence>
<accession>A0ABP8GL92</accession>
<proteinExistence type="predicted"/>
<dbReference type="InterPro" id="IPR001387">
    <property type="entry name" value="Cro/C1-type_HTH"/>
</dbReference>
<feature type="domain" description="HTH cro/C1-type" evidence="1">
    <location>
        <begin position="14"/>
        <end position="68"/>
    </location>
</feature>
<reference evidence="3" key="1">
    <citation type="journal article" date="2019" name="Int. J. Syst. Evol. Microbiol.">
        <title>The Global Catalogue of Microorganisms (GCM) 10K type strain sequencing project: providing services to taxonomists for standard genome sequencing and annotation.</title>
        <authorList>
            <consortium name="The Broad Institute Genomics Platform"/>
            <consortium name="The Broad Institute Genome Sequencing Center for Infectious Disease"/>
            <person name="Wu L."/>
            <person name="Ma J."/>
        </authorList>
    </citation>
    <scope>NUCLEOTIDE SEQUENCE [LARGE SCALE GENOMIC DNA]</scope>
    <source>
        <strain evidence="3">JCM 17705</strain>
    </source>
</reference>
<keyword evidence="3" id="KW-1185">Reference proteome</keyword>
<dbReference type="CDD" id="cd00093">
    <property type="entry name" value="HTH_XRE"/>
    <property type="match status" value="1"/>
</dbReference>
<protein>
    <recommendedName>
        <fullName evidence="1">HTH cro/C1-type domain-containing protein</fullName>
    </recommendedName>
</protein>